<keyword evidence="3" id="KW-1185">Reference proteome</keyword>
<feature type="transmembrane region" description="Helical" evidence="1">
    <location>
        <begin position="76"/>
        <end position="96"/>
    </location>
</feature>
<keyword evidence="1" id="KW-0472">Membrane</keyword>
<accession>A0ABY8PPF5</accession>
<keyword evidence="1" id="KW-0812">Transmembrane</keyword>
<reference evidence="2 3" key="1">
    <citation type="submission" date="2021-02" db="EMBL/GenBank/DDBJ databases">
        <title>Characterization of Marinitoga sp. nov. str. BP5-C20A.</title>
        <authorList>
            <person name="Erauso G."/>
            <person name="Postec A."/>
        </authorList>
    </citation>
    <scope>NUCLEOTIDE SEQUENCE [LARGE SCALE GENOMIC DNA]</scope>
    <source>
        <strain evidence="2 3">BP5-C20A</strain>
    </source>
</reference>
<feature type="transmembrane region" description="Helical" evidence="1">
    <location>
        <begin position="102"/>
        <end position="121"/>
    </location>
</feature>
<proteinExistence type="predicted"/>
<dbReference type="PANTHER" id="PTHR35867:SF1">
    <property type="entry name" value="PROTEIN RSEC"/>
    <property type="match status" value="1"/>
</dbReference>
<protein>
    <submittedName>
        <fullName evidence="2">SoxR reducing system RseC family protein</fullName>
    </submittedName>
</protein>
<dbReference type="EMBL" id="CP069362">
    <property type="protein sequence ID" value="WGS64479.1"/>
    <property type="molecule type" value="Genomic_DNA"/>
</dbReference>
<organism evidence="2 3">
    <name type="scientific">Marinitoga aeolica</name>
    <dbReference type="NCBI Taxonomy" id="2809031"/>
    <lineage>
        <taxon>Bacteria</taxon>
        <taxon>Thermotogati</taxon>
        <taxon>Thermotogota</taxon>
        <taxon>Thermotogae</taxon>
        <taxon>Petrotogales</taxon>
        <taxon>Petrotogaceae</taxon>
        <taxon>Marinitoga</taxon>
    </lineage>
</organism>
<evidence type="ECO:0000313" key="3">
    <source>
        <dbReference type="Proteomes" id="UP001232493"/>
    </source>
</evidence>
<evidence type="ECO:0000313" key="2">
    <source>
        <dbReference type="EMBL" id="WGS64479.1"/>
    </source>
</evidence>
<dbReference type="Pfam" id="PF04246">
    <property type="entry name" value="RseC_MucC"/>
    <property type="match status" value="1"/>
</dbReference>
<gene>
    <name evidence="2" type="ORF">JRV97_08865</name>
</gene>
<name>A0ABY8PPF5_9BACT</name>
<dbReference type="PANTHER" id="PTHR35867">
    <property type="entry name" value="PROTEIN RSEC"/>
    <property type="match status" value="1"/>
</dbReference>
<keyword evidence="1" id="KW-1133">Transmembrane helix</keyword>
<dbReference type="Proteomes" id="UP001232493">
    <property type="component" value="Chromosome"/>
</dbReference>
<dbReference type="RefSeq" id="WP_280998150.1">
    <property type="nucleotide sequence ID" value="NZ_CP069362.1"/>
</dbReference>
<dbReference type="InterPro" id="IPR007359">
    <property type="entry name" value="SigmaE_reg_RseC_MucC"/>
</dbReference>
<evidence type="ECO:0000256" key="1">
    <source>
        <dbReference type="SAM" id="Phobius"/>
    </source>
</evidence>
<sequence length="152" mass="16942">MREVFVVNTIDEKRVNLISTRSSSCESCALSGACNLTGSNSERIMGIEKEQFKKIPEIGDYVIVEIPDFSVSKISFIIYGFPLLSFLITLLIAYSITGKDMISFLYGLLGLGISYGVIAYLDRTVFKKKYKPSVVEVLPKQNNLNLKLGIQN</sequence>